<dbReference type="EMBL" id="KV440971">
    <property type="protein sequence ID" value="OAD80408.1"/>
    <property type="molecule type" value="Genomic_DNA"/>
</dbReference>
<feature type="compositionally biased region" description="Low complexity" evidence="1">
    <location>
        <begin position="398"/>
        <end position="408"/>
    </location>
</feature>
<dbReference type="STRING" id="763407.A0A167QWV4"/>
<dbReference type="PANTHER" id="PTHR12963">
    <property type="entry name" value="THYROID RECEPTOR INTERACTING PROTEIN RELATED"/>
    <property type="match status" value="1"/>
</dbReference>
<evidence type="ECO:0000256" key="1">
    <source>
        <dbReference type="SAM" id="MobiDB-lite"/>
    </source>
</evidence>
<dbReference type="GO" id="GO:0005634">
    <property type="term" value="C:nucleus"/>
    <property type="evidence" value="ECO:0007669"/>
    <property type="project" value="InterPro"/>
</dbReference>
<evidence type="ECO:0000259" key="2">
    <source>
        <dbReference type="Pfam" id="PF06221"/>
    </source>
</evidence>
<gene>
    <name evidence="3" type="ORF">PHYBLDRAFT_137964</name>
</gene>
<feature type="domain" description="TRIP4/RQT4 C2HC5-type zinc finger" evidence="2">
    <location>
        <begin position="160"/>
        <end position="211"/>
    </location>
</feature>
<dbReference type="VEuPathDB" id="FungiDB:PHYBLDRAFT_137964"/>
<feature type="region of interest" description="Disordered" evidence="1">
    <location>
        <begin position="344"/>
        <end position="432"/>
    </location>
</feature>
<dbReference type="GO" id="GO:0180022">
    <property type="term" value="C:RQC-trigger complex"/>
    <property type="evidence" value="ECO:0007669"/>
    <property type="project" value="InterPro"/>
</dbReference>
<dbReference type="RefSeq" id="XP_018298448.1">
    <property type="nucleotide sequence ID" value="XM_018429908.1"/>
</dbReference>
<feature type="region of interest" description="Disordered" evidence="1">
    <location>
        <begin position="217"/>
        <end position="281"/>
    </location>
</feature>
<dbReference type="GO" id="GO:0072344">
    <property type="term" value="P:rescue of stalled ribosome"/>
    <property type="evidence" value="ECO:0007669"/>
    <property type="project" value="InterPro"/>
</dbReference>
<feature type="compositionally biased region" description="Basic and acidic residues" evidence="1">
    <location>
        <begin position="263"/>
        <end position="274"/>
    </location>
</feature>
<sequence length="432" mass="48568">MEHWATDKLSIFLGLDTLTLETQVIPYLMTLDTPDALTQHLTDMLGTSSDCLDFIYEFANRRFTQKQPKVQTSSQSSKGLPFPSLPAGEVNSQWPANINIHDKSNDEMLFSGSRKPKKQNKPKASSSSSDKQQQQKKKKEMTLETALKELDIKAGDGKRKPCQCQATKHPLLDIAPNCLNCGKIICTLEGPGPCTFCGTEVLSKEQEVHLISEAKKKRAELKNQQNQQQQPRRVKNPVRKHGYASMLSGDFGSGQTTQEEEEAQRRAEEHKEKLLSFQKTSSKRNTVIDQAADLVLPIDQASSWASPQERASMLKKQQANLRRIEKADQPRRRVMTLDIKTKQVRLEEMSDTDEESAEEEEEEVAINRSRESSSGGTFANNPLLKDLKAPTFVRKSKASSSKQSSGKKGIQLNNDDVIEFKHPRNKRNGQSD</sequence>
<dbReference type="GO" id="GO:0008270">
    <property type="term" value="F:zinc ion binding"/>
    <property type="evidence" value="ECO:0007669"/>
    <property type="project" value="InterPro"/>
</dbReference>
<dbReference type="GO" id="GO:0045893">
    <property type="term" value="P:positive regulation of DNA-templated transcription"/>
    <property type="evidence" value="ECO:0007669"/>
    <property type="project" value="TreeGrafter"/>
</dbReference>
<dbReference type="InterPro" id="IPR039128">
    <property type="entry name" value="TRIP4-like"/>
</dbReference>
<feature type="region of interest" description="Disordered" evidence="1">
    <location>
        <begin position="66"/>
        <end position="88"/>
    </location>
</feature>
<dbReference type="InParanoid" id="A0A167QWV4"/>
<feature type="compositionally biased region" description="Low complexity" evidence="1">
    <location>
        <begin position="222"/>
        <end position="231"/>
    </location>
</feature>
<dbReference type="OrthoDB" id="338816at2759"/>
<dbReference type="GeneID" id="28990814"/>
<feature type="compositionally biased region" description="Polar residues" evidence="1">
    <location>
        <begin position="66"/>
        <end position="78"/>
    </location>
</feature>
<dbReference type="Pfam" id="PF06221">
    <property type="entry name" value="zf-C2HC5"/>
    <property type="match status" value="1"/>
</dbReference>
<protein>
    <recommendedName>
        <fullName evidence="2">TRIP4/RQT4 C2HC5-type zinc finger domain-containing protein</fullName>
    </recommendedName>
</protein>
<organism evidence="3 4">
    <name type="scientific">Phycomyces blakesleeanus (strain ATCC 8743b / DSM 1359 / FGSC 10004 / NBRC 33097 / NRRL 1555)</name>
    <dbReference type="NCBI Taxonomy" id="763407"/>
    <lineage>
        <taxon>Eukaryota</taxon>
        <taxon>Fungi</taxon>
        <taxon>Fungi incertae sedis</taxon>
        <taxon>Mucoromycota</taxon>
        <taxon>Mucoromycotina</taxon>
        <taxon>Mucoromycetes</taxon>
        <taxon>Mucorales</taxon>
        <taxon>Phycomycetaceae</taxon>
        <taxon>Phycomyces</taxon>
    </lineage>
</organism>
<dbReference type="FunCoup" id="A0A167QWV4">
    <property type="interactions" value="177"/>
</dbReference>
<feature type="compositionally biased region" description="Low complexity" evidence="1">
    <location>
        <begin position="122"/>
        <end position="132"/>
    </location>
</feature>
<dbReference type="AlphaFoldDB" id="A0A167QWV4"/>
<name>A0A167QWV4_PHYB8</name>
<keyword evidence="4" id="KW-1185">Reference proteome</keyword>
<feature type="compositionally biased region" description="Acidic residues" evidence="1">
    <location>
        <begin position="349"/>
        <end position="364"/>
    </location>
</feature>
<proteinExistence type="predicted"/>
<feature type="compositionally biased region" description="Basic residues" evidence="1">
    <location>
        <begin position="232"/>
        <end position="242"/>
    </location>
</feature>
<dbReference type="Proteomes" id="UP000077315">
    <property type="component" value="Unassembled WGS sequence"/>
</dbReference>
<dbReference type="PANTHER" id="PTHR12963:SF4">
    <property type="entry name" value="ACTIVATING SIGNAL COINTEGRATOR 1"/>
    <property type="match status" value="1"/>
</dbReference>
<accession>A0A167QWV4</accession>
<evidence type="ECO:0000313" key="3">
    <source>
        <dbReference type="EMBL" id="OAD80408.1"/>
    </source>
</evidence>
<evidence type="ECO:0000313" key="4">
    <source>
        <dbReference type="Proteomes" id="UP000077315"/>
    </source>
</evidence>
<feature type="region of interest" description="Disordered" evidence="1">
    <location>
        <begin position="107"/>
        <end position="141"/>
    </location>
</feature>
<dbReference type="InterPro" id="IPR009349">
    <property type="entry name" value="TRIP4/RQT4_C2HC5_Znf"/>
</dbReference>
<reference evidence="4" key="1">
    <citation type="submission" date="2015-06" db="EMBL/GenBank/DDBJ databases">
        <title>Expansion of signal transduction pathways in fungi by whole-genome duplication.</title>
        <authorList>
            <consortium name="DOE Joint Genome Institute"/>
            <person name="Corrochano L.M."/>
            <person name="Kuo A."/>
            <person name="Marcet-Houben M."/>
            <person name="Polaino S."/>
            <person name="Salamov A."/>
            <person name="Villalobos J.M."/>
            <person name="Alvarez M.I."/>
            <person name="Avalos J."/>
            <person name="Benito E.P."/>
            <person name="Benoit I."/>
            <person name="Burger G."/>
            <person name="Camino L.P."/>
            <person name="Canovas D."/>
            <person name="Cerda-Olmedo E."/>
            <person name="Cheng J.-F."/>
            <person name="Dominguez A."/>
            <person name="Elias M."/>
            <person name="Eslava A.P."/>
            <person name="Glaser F."/>
            <person name="Grimwood J."/>
            <person name="Gutierrez G."/>
            <person name="Heitman J."/>
            <person name="Henrissat B."/>
            <person name="Iturriaga E.A."/>
            <person name="Lang B.F."/>
            <person name="Lavin J.L."/>
            <person name="Lee S."/>
            <person name="Li W."/>
            <person name="Lindquist E."/>
            <person name="Lopez-Garcia S."/>
            <person name="Luque E.M."/>
            <person name="Marcos A.T."/>
            <person name="Martin J."/>
            <person name="McCluskey K."/>
            <person name="Medina H.R."/>
            <person name="Miralles-Duran A."/>
            <person name="Miyazaki A."/>
            <person name="Munoz-Torres E."/>
            <person name="Oguiza J.A."/>
            <person name="Ohm R."/>
            <person name="Olmedo M."/>
            <person name="Orejas M."/>
            <person name="Ortiz-Castellanos L."/>
            <person name="Pisabarro A.G."/>
            <person name="Rodriguez-Romero J."/>
            <person name="Ruiz-Herrera J."/>
            <person name="Ruiz-Vazquez R."/>
            <person name="Sanz C."/>
            <person name="Schackwitz W."/>
            <person name="Schmutz J."/>
            <person name="Shahriari M."/>
            <person name="Shelest E."/>
            <person name="Silva-Franco F."/>
            <person name="Soanes D."/>
            <person name="Syed K."/>
            <person name="Tagua V.G."/>
            <person name="Talbot N.J."/>
            <person name="Thon M."/>
            <person name="De vries R.P."/>
            <person name="Wiebenga A."/>
            <person name="Yadav J.S."/>
            <person name="Braun E.L."/>
            <person name="Baker S."/>
            <person name="Garre V."/>
            <person name="Horwitz B."/>
            <person name="Torres-Martinez S."/>
            <person name="Idnurm A."/>
            <person name="Herrera-Estrella A."/>
            <person name="Gabaldon T."/>
            <person name="Grigoriev I.V."/>
        </authorList>
    </citation>
    <scope>NUCLEOTIDE SEQUENCE [LARGE SCALE GENOMIC DNA]</scope>
    <source>
        <strain evidence="4">NRRL 1555(-)</strain>
    </source>
</reference>
<feature type="compositionally biased region" description="Basic residues" evidence="1">
    <location>
        <begin position="423"/>
        <end position="432"/>
    </location>
</feature>